<evidence type="ECO:0000259" key="7">
    <source>
        <dbReference type="PROSITE" id="PS51272"/>
    </source>
</evidence>
<dbReference type="InterPro" id="IPR038480">
    <property type="entry name" value="YuaB-like_sf"/>
</dbReference>
<evidence type="ECO:0000256" key="2">
    <source>
        <dbReference type="ARBA" id="ARBA00022737"/>
    </source>
</evidence>
<feature type="region of interest" description="Disordered" evidence="6">
    <location>
        <begin position="503"/>
        <end position="535"/>
    </location>
</feature>
<feature type="compositionally biased region" description="Low complexity" evidence="6">
    <location>
        <begin position="431"/>
        <end position="440"/>
    </location>
</feature>
<feature type="domain" description="SLH" evidence="7">
    <location>
        <begin position="95"/>
        <end position="158"/>
    </location>
</feature>
<proteinExistence type="predicted"/>
<dbReference type="Proteomes" id="UP000199337">
    <property type="component" value="Unassembled WGS sequence"/>
</dbReference>
<dbReference type="Gene3D" id="2.60.40.3490">
    <property type="match status" value="1"/>
</dbReference>
<accession>A0A1I2XFC2</accession>
<dbReference type="InterPro" id="IPR051465">
    <property type="entry name" value="Cell_Envelope_Struct_Comp"/>
</dbReference>
<evidence type="ECO:0000313" key="9">
    <source>
        <dbReference type="Proteomes" id="UP000199337"/>
    </source>
</evidence>
<dbReference type="Gene3D" id="2.60.40.1080">
    <property type="match status" value="1"/>
</dbReference>
<evidence type="ECO:0000256" key="3">
    <source>
        <dbReference type="ARBA" id="ARBA00023001"/>
    </source>
</evidence>
<feature type="compositionally biased region" description="Gly residues" evidence="6">
    <location>
        <begin position="517"/>
        <end position="532"/>
    </location>
</feature>
<evidence type="ECO:0000256" key="4">
    <source>
        <dbReference type="ARBA" id="ARBA00023277"/>
    </source>
</evidence>
<dbReference type="Pfam" id="PF03442">
    <property type="entry name" value="CBM_X2"/>
    <property type="match status" value="1"/>
</dbReference>
<feature type="region of interest" description="Disordered" evidence="6">
    <location>
        <begin position="428"/>
        <end position="484"/>
    </location>
</feature>
<dbReference type="InterPro" id="IPR013783">
    <property type="entry name" value="Ig-like_fold"/>
</dbReference>
<dbReference type="GO" id="GO:0030245">
    <property type="term" value="P:cellulose catabolic process"/>
    <property type="evidence" value="ECO:0007669"/>
    <property type="project" value="UniProtKB-KW"/>
</dbReference>
<dbReference type="PROSITE" id="PS51272">
    <property type="entry name" value="SLH"/>
    <property type="match status" value="2"/>
</dbReference>
<dbReference type="Gene3D" id="2.60.40.10">
    <property type="entry name" value="Immunoglobulins"/>
    <property type="match status" value="2"/>
</dbReference>
<name>A0A1I2XFC2_9FIRM</name>
<protein>
    <recommendedName>
        <fullName evidence="7">SLH domain-containing protein</fullName>
    </recommendedName>
</protein>
<evidence type="ECO:0000256" key="6">
    <source>
        <dbReference type="SAM" id="MobiDB-lite"/>
    </source>
</evidence>
<organism evidence="8 9">
    <name type="scientific">Desulfotruncus arcticus DSM 17038</name>
    <dbReference type="NCBI Taxonomy" id="1121424"/>
    <lineage>
        <taxon>Bacteria</taxon>
        <taxon>Bacillati</taxon>
        <taxon>Bacillota</taxon>
        <taxon>Clostridia</taxon>
        <taxon>Eubacteriales</taxon>
        <taxon>Desulfallaceae</taxon>
        <taxon>Desulfotruncus</taxon>
    </lineage>
</organism>
<keyword evidence="9" id="KW-1185">Reference proteome</keyword>
<dbReference type="InterPro" id="IPR005102">
    <property type="entry name" value="Carbo-bd_X2"/>
</dbReference>
<evidence type="ECO:0000256" key="1">
    <source>
        <dbReference type="ARBA" id="ARBA00022729"/>
    </source>
</evidence>
<dbReference type="EMBL" id="FOOX01000017">
    <property type="protein sequence ID" value="SFH12112.1"/>
    <property type="molecule type" value="Genomic_DNA"/>
</dbReference>
<gene>
    <name evidence="8" type="ORF">SAMN05660649_03938</name>
</gene>
<dbReference type="AlphaFoldDB" id="A0A1I2XFC2"/>
<dbReference type="SUPFAM" id="SSF81296">
    <property type="entry name" value="E set domains"/>
    <property type="match status" value="1"/>
</dbReference>
<keyword evidence="5" id="KW-0624">Polysaccharide degradation</keyword>
<dbReference type="Pfam" id="PF17735">
    <property type="entry name" value="BslA"/>
    <property type="match status" value="1"/>
</dbReference>
<dbReference type="PANTHER" id="PTHR43308:SF5">
    <property type="entry name" value="S-LAYER PROTEIN _ PEPTIDOGLYCAN ENDO-BETA-N-ACETYLGLUCOSAMINIDASE"/>
    <property type="match status" value="1"/>
</dbReference>
<dbReference type="InterPro" id="IPR001119">
    <property type="entry name" value="SLH_dom"/>
</dbReference>
<dbReference type="InterPro" id="IPR014756">
    <property type="entry name" value="Ig_E-set"/>
</dbReference>
<keyword evidence="1" id="KW-0732">Signal</keyword>
<feature type="domain" description="SLH" evidence="7">
    <location>
        <begin position="35"/>
        <end position="94"/>
    </location>
</feature>
<reference evidence="9" key="1">
    <citation type="submission" date="2016-10" db="EMBL/GenBank/DDBJ databases">
        <authorList>
            <person name="Varghese N."/>
            <person name="Submissions S."/>
        </authorList>
    </citation>
    <scope>NUCLEOTIDE SEQUENCE [LARGE SCALE GENOMIC DNA]</scope>
    <source>
        <strain evidence="9">DSM 17038</strain>
    </source>
</reference>
<dbReference type="STRING" id="341036.SAMN05660649_03938"/>
<dbReference type="PANTHER" id="PTHR43308">
    <property type="entry name" value="OUTER MEMBRANE PROTEIN ALPHA-RELATED"/>
    <property type="match status" value="1"/>
</dbReference>
<evidence type="ECO:0000256" key="5">
    <source>
        <dbReference type="ARBA" id="ARBA00023326"/>
    </source>
</evidence>
<keyword evidence="3" id="KW-0136">Cellulose degradation</keyword>
<sequence length="1243" mass="130884">MSCFNINVFHRYITPLVITILLFSLIPVAMAKSIDNQVFSDVPDTNANSLFINYLANRGMINGFTDGTFKPSSGLTRAEAVALLVRVAGLKPQSSATSFIDVPADHWAAGSIKTAVSSGLVRGYPDGTFRPNEVLNRAEGIALILRVSKQSVSGIGLPALEDLMPGHWAAQSVAIGLASEMIVLSGDKKHFLPDAPLTRGDMSRALAVLLTRDEILYKTELPCTLNVTGGEVSLIRALNNKPEQVKETASINFEDKINTSQGSSAELIFPDGTGILIKENTELTLKDARGRSYIAAGGKAGTAVDWLEVYLKQGQIFGALATPQQASAGADKNNNVGVIKPTRVASLNNSTISGLFANTKPAQVGQNAQWWQTAQNKKVKVKVDMPWGVASIRGTFWENNVTSNGSSRTSLLTGEAEVTSGGRTVSLLQGQQTSTQSSQAPPAPPTPMNNQAMRAWGQVSNWAQQRAKDIESKQEPALSPLQQPASGQIMQSLINQALGQVSQGIPPLPKELQTGTSTGGGGSGGGGGGGNTGSVVISPITDISLSAGGSRIISVTSTPSGTTKSAASSNENVATVAVSGDSLTITGHEPGTTTITVTASKAGYTSGTRQFTVTVIPLNASIAPISANFDKNEAYQADLVVTMTLNGNTLSAIKNGVNTLAAGTDYTIAGNIVTIKKECLAAQNVGNLELTFDFNAGVDPTMTVTVVNTAPQGLITSANLWEFKNDNGEGVPLTRNSTGGIFELHFTLGTDLVADGVDRNITVSFSHLSLGSWDNDLYRWDGNQCTSIDDVGFSKTPGTDDATKDAVLVVTIPAGTTLMAGDYELDVSLDKTADVTQGAFDIQIDGEPAIEYPFYLSSVYYGRVYTPDGVESALAGNCSTPQDGIVSFGLLNSVTASGADKTITISMSYIQLDPDINKWTFADSDGNIPQGLTITDIQTGDTDGDSNAVITLTLLDGYSLDTGVEYMVFGDNVIAATADVERGSVYVQVEGEPLYPDRFLLESRTLPGSLTISPNSGAAGSTATITVTYTTGDAVDFIYFDNPNEIKAVGSDKISIAGGPEKEIQNEESQATVDEYGTVEIEPSTPLGTNDTIVITLLNKTLPSVGDYDFNIDAYAGEKASTWESVTFSVYGPPEPPEEFTVDPPTTTDNFKDDGKNNVTITWTDSATNTVDHYEIVAKEGSEPAETDVVPGQNNIAPGTQTATFEWAAGANLYVAVVAVDQNGMKTLCRASPSNVEVLLEIG</sequence>
<dbReference type="InterPro" id="IPR034650">
    <property type="entry name" value="YuaB-like"/>
</dbReference>
<dbReference type="Pfam" id="PF00395">
    <property type="entry name" value="SLH"/>
    <property type="match status" value="2"/>
</dbReference>
<evidence type="ECO:0000313" key="8">
    <source>
        <dbReference type="EMBL" id="SFH12112.1"/>
    </source>
</evidence>
<keyword evidence="4" id="KW-0119">Carbohydrate metabolism</keyword>
<keyword evidence="2" id="KW-0677">Repeat</keyword>